<gene>
    <name evidence="2" type="ORF">EYF80_039744</name>
</gene>
<dbReference type="AlphaFoldDB" id="A0A4Z2G946"/>
<evidence type="ECO:0000313" key="3">
    <source>
        <dbReference type="Proteomes" id="UP000314294"/>
    </source>
</evidence>
<name>A0A4Z2G946_9TELE</name>
<organism evidence="2 3">
    <name type="scientific">Liparis tanakae</name>
    <name type="common">Tanaka's snailfish</name>
    <dbReference type="NCBI Taxonomy" id="230148"/>
    <lineage>
        <taxon>Eukaryota</taxon>
        <taxon>Metazoa</taxon>
        <taxon>Chordata</taxon>
        <taxon>Craniata</taxon>
        <taxon>Vertebrata</taxon>
        <taxon>Euteleostomi</taxon>
        <taxon>Actinopterygii</taxon>
        <taxon>Neopterygii</taxon>
        <taxon>Teleostei</taxon>
        <taxon>Neoteleostei</taxon>
        <taxon>Acanthomorphata</taxon>
        <taxon>Eupercaria</taxon>
        <taxon>Perciformes</taxon>
        <taxon>Cottioidei</taxon>
        <taxon>Cottales</taxon>
        <taxon>Liparidae</taxon>
        <taxon>Liparis</taxon>
    </lineage>
</organism>
<keyword evidence="3" id="KW-1185">Reference proteome</keyword>
<feature type="compositionally biased region" description="Basic and acidic residues" evidence="1">
    <location>
        <begin position="1"/>
        <end position="12"/>
    </location>
</feature>
<sequence length="145" mass="15382">MQKHTGTTERTPRGRMRGAGGRAALPSPRQVHCVPDCRDSGRQAGGRTASTARRLDLPPVPFGGVLVTSPRASGGPPPTYCRGPLQHYTVGHMFGVQRQRGNMSQQPGAELQARGAGGRRAAHGHQRDRHSDRGLGSQAGDSDSM</sequence>
<evidence type="ECO:0000313" key="2">
    <source>
        <dbReference type="EMBL" id="TNN50066.1"/>
    </source>
</evidence>
<feature type="region of interest" description="Disordered" evidence="1">
    <location>
        <begin position="99"/>
        <end position="145"/>
    </location>
</feature>
<reference evidence="2 3" key="1">
    <citation type="submission" date="2019-03" db="EMBL/GenBank/DDBJ databases">
        <title>First draft genome of Liparis tanakae, snailfish: a comprehensive survey of snailfish specific genes.</title>
        <authorList>
            <person name="Kim W."/>
            <person name="Song I."/>
            <person name="Jeong J.-H."/>
            <person name="Kim D."/>
            <person name="Kim S."/>
            <person name="Ryu S."/>
            <person name="Song J.Y."/>
            <person name="Lee S.K."/>
        </authorList>
    </citation>
    <scope>NUCLEOTIDE SEQUENCE [LARGE SCALE GENOMIC DNA]</scope>
    <source>
        <tissue evidence="2">Muscle</tissue>
    </source>
</reference>
<dbReference type="EMBL" id="SRLO01000632">
    <property type="protein sequence ID" value="TNN50066.1"/>
    <property type="molecule type" value="Genomic_DNA"/>
</dbReference>
<evidence type="ECO:0000256" key="1">
    <source>
        <dbReference type="SAM" id="MobiDB-lite"/>
    </source>
</evidence>
<accession>A0A4Z2G946</accession>
<dbReference type="Proteomes" id="UP000314294">
    <property type="component" value="Unassembled WGS sequence"/>
</dbReference>
<feature type="region of interest" description="Disordered" evidence="1">
    <location>
        <begin position="1"/>
        <end position="61"/>
    </location>
</feature>
<proteinExistence type="predicted"/>
<comment type="caution">
    <text evidence="2">The sequence shown here is derived from an EMBL/GenBank/DDBJ whole genome shotgun (WGS) entry which is preliminary data.</text>
</comment>
<protein>
    <submittedName>
        <fullName evidence="2">Uncharacterized protein</fullName>
    </submittedName>
</protein>